<dbReference type="GO" id="GO:0008270">
    <property type="term" value="F:zinc ion binding"/>
    <property type="evidence" value="ECO:0007669"/>
    <property type="project" value="UniProtKB-KW"/>
</dbReference>
<dbReference type="Pfam" id="PF04434">
    <property type="entry name" value="SWIM"/>
    <property type="match status" value="1"/>
</dbReference>
<dbReference type="PROSITE" id="PS50966">
    <property type="entry name" value="ZF_SWIM"/>
    <property type="match status" value="1"/>
</dbReference>
<proteinExistence type="predicted"/>
<dbReference type="Proteomes" id="UP000326396">
    <property type="component" value="Linkage Group LG8"/>
</dbReference>
<dbReference type="EMBL" id="SZYD01000018">
    <property type="protein sequence ID" value="KAD2804670.1"/>
    <property type="molecule type" value="Genomic_DNA"/>
</dbReference>
<protein>
    <recommendedName>
        <fullName evidence="5">SWIM-type domain-containing protein</fullName>
    </recommendedName>
</protein>
<organism evidence="6 7">
    <name type="scientific">Mikania micrantha</name>
    <name type="common">bitter vine</name>
    <dbReference type="NCBI Taxonomy" id="192012"/>
    <lineage>
        <taxon>Eukaryota</taxon>
        <taxon>Viridiplantae</taxon>
        <taxon>Streptophyta</taxon>
        <taxon>Embryophyta</taxon>
        <taxon>Tracheophyta</taxon>
        <taxon>Spermatophyta</taxon>
        <taxon>Magnoliopsida</taxon>
        <taxon>eudicotyledons</taxon>
        <taxon>Gunneridae</taxon>
        <taxon>Pentapetalae</taxon>
        <taxon>asterids</taxon>
        <taxon>campanulids</taxon>
        <taxon>Asterales</taxon>
        <taxon>Asteraceae</taxon>
        <taxon>Asteroideae</taxon>
        <taxon>Heliantheae alliance</taxon>
        <taxon>Eupatorieae</taxon>
        <taxon>Mikania</taxon>
    </lineage>
</organism>
<evidence type="ECO:0000256" key="1">
    <source>
        <dbReference type="ARBA" id="ARBA00022723"/>
    </source>
</evidence>
<dbReference type="InterPro" id="IPR006564">
    <property type="entry name" value="Znf_PMZ"/>
</dbReference>
<evidence type="ECO:0000256" key="3">
    <source>
        <dbReference type="ARBA" id="ARBA00022833"/>
    </source>
</evidence>
<dbReference type="AlphaFoldDB" id="A0A5N6LT64"/>
<dbReference type="SMART" id="SM00575">
    <property type="entry name" value="ZnF_PMZ"/>
    <property type="match status" value="1"/>
</dbReference>
<evidence type="ECO:0000313" key="6">
    <source>
        <dbReference type="EMBL" id="KAD2804670.1"/>
    </source>
</evidence>
<reference evidence="6 7" key="1">
    <citation type="submission" date="2019-05" db="EMBL/GenBank/DDBJ databases">
        <title>Mikania micrantha, genome provides insights into the molecular mechanism of rapid growth.</title>
        <authorList>
            <person name="Liu B."/>
        </authorList>
    </citation>
    <scope>NUCLEOTIDE SEQUENCE [LARGE SCALE GENOMIC DNA]</scope>
    <source>
        <strain evidence="6">NLD-2019</strain>
        <tissue evidence="6">Leaf</tissue>
    </source>
</reference>
<evidence type="ECO:0000259" key="5">
    <source>
        <dbReference type="PROSITE" id="PS50966"/>
    </source>
</evidence>
<evidence type="ECO:0000256" key="4">
    <source>
        <dbReference type="PROSITE-ProRule" id="PRU00325"/>
    </source>
</evidence>
<dbReference type="PANTHER" id="PTHR47718">
    <property type="entry name" value="OS01G0519700 PROTEIN"/>
    <property type="match status" value="1"/>
</dbReference>
<comment type="caution">
    <text evidence="6">The sequence shown here is derived from an EMBL/GenBank/DDBJ whole genome shotgun (WGS) entry which is preliminary data.</text>
</comment>
<feature type="domain" description="SWIM-type" evidence="5">
    <location>
        <begin position="111"/>
        <end position="147"/>
    </location>
</feature>
<keyword evidence="1" id="KW-0479">Metal-binding</keyword>
<name>A0A5N6LT64_9ASTR</name>
<dbReference type="InterPro" id="IPR007527">
    <property type="entry name" value="Znf_SWIM"/>
</dbReference>
<keyword evidence="7" id="KW-1185">Reference proteome</keyword>
<sequence>MDSTLDLNMFDSLIASYNEESFVASEIEAHPINDDPIIFVDEEHGYVPNLPLLREDCYEILSNGGEVVLEIQKEIVKGKLFCYVSHTEQVQDKVVYFVTHLNKDNNVTNVFQVVTGPTIGNYDCSCRNFTRIGYLCRHIFCVFRVNRVVRIPDEYISKCWIKDVLPKRIFEIQYRYGVDNSPESLLMNEIFGLISNCVDSLRNDYDGLAVLANKIIRNKGCGKSRNCKKKRTEAVDVTEE</sequence>
<gene>
    <name evidence="6" type="ORF">E3N88_38047</name>
</gene>
<dbReference type="OrthoDB" id="1741684at2759"/>
<evidence type="ECO:0000256" key="2">
    <source>
        <dbReference type="ARBA" id="ARBA00022771"/>
    </source>
</evidence>
<evidence type="ECO:0000313" key="7">
    <source>
        <dbReference type="Proteomes" id="UP000326396"/>
    </source>
</evidence>
<keyword evidence="2 4" id="KW-0863">Zinc-finger</keyword>
<accession>A0A5N6LT64</accession>
<dbReference type="PANTHER" id="PTHR47718:SF12">
    <property type="entry name" value="PROTEIN FAR1-RELATED SEQUENCE"/>
    <property type="match status" value="1"/>
</dbReference>
<keyword evidence="3" id="KW-0862">Zinc</keyword>